<name>A0AAP9HH24_LACPA</name>
<accession>A0AAP9HH24</accession>
<dbReference type="EMBL" id="CP022954">
    <property type="protein sequence ID" value="QGV17689.1"/>
    <property type="molecule type" value="Genomic_DNA"/>
</dbReference>
<protein>
    <submittedName>
        <fullName evidence="1">Uncharacterized protein</fullName>
    </submittedName>
</protein>
<evidence type="ECO:0000313" key="2">
    <source>
        <dbReference type="Proteomes" id="UP000423274"/>
    </source>
</evidence>
<proteinExistence type="predicted"/>
<dbReference type="Proteomes" id="UP000423274">
    <property type="component" value="Chromosome"/>
</dbReference>
<sequence length="37" mass="4032">MLLGDFETGLWARSAVTRSSPIWSEIAEFGTAKNAFA</sequence>
<evidence type="ECO:0000313" key="1">
    <source>
        <dbReference type="EMBL" id="QGV17689.1"/>
    </source>
</evidence>
<dbReference type="AlphaFoldDB" id="A0AAP9HH24"/>
<organism evidence="1 2">
    <name type="scientific">Lacticaseibacillus paracasei subsp. paracasei</name>
    <dbReference type="NCBI Taxonomy" id="47714"/>
    <lineage>
        <taxon>Bacteria</taxon>
        <taxon>Bacillati</taxon>
        <taxon>Bacillota</taxon>
        <taxon>Bacilli</taxon>
        <taxon>Lactobacillales</taxon>
        <taxon>Lactobacillaceae</taxon>
        <taxon>Lacticaseibacillus</taxon>
    </lineage>
</organism>
<gene>
    <name evidence="1" type="ORF">LCAKO_1156</name>
</gene>
<reference evidence="1 2" key="1">
    <citation type="submission" date="2017-08" db="EMBL/GenBank/DDBJ databases">
        <title>Genome sequence, comparative genomics and functional analysis of the highly adhesive Lactobacillus paracasei Kobulty strain.</title>
        <authorList>
            <person name="Koryszewska-Baginska A."/>
            <person name="Grynberg M."/>
            <person name="Aleksandrzak-Piekarczyk T."/>
        </authorList>
    </citation>
    <scope>NUCLEOTIDE SEQUENCE [LARGE SCALE GENOMIC DNA]</scope>
    <source>
        <strain evidence="1 2">IBB3423</strain>
    </source>
</reference>